<gene>
    <name evidence="1" type="ORF">SCALOS_LOCUS2949</name>
</gene>
<dbReference type="EMBL" id="CAJVPM010002879">
    <property type="protein sequence ID" value="CAG8493980.1"/>
    <property type="molecule type" value="Genomic_DNA"/>
</dbReference>
<sequence length="207" mass="23299">MASSPNIVIVGIDFGTFSSTFAYCNNCNVNAEIVTNNLWPEQLGVFKTNTVLQYDNELKVISWGIVPKPEKKKKYNPIRSSTISGNGRTNRSWTTEPNVSRTTSLLIENRQTILASLFKIHLANVLEEDKPPLPIGLDYRKCIEMTKVIKNTISARWPGVNFYRDVKFLITVPLNFSEGAKDIVRYCVSEAGLLDHATSPNLEFLLE</sequence>
<dbReference type="Proteomes" id="UP000789860">
    <property type="component" value="Unassembled WGS sequence"/>
</dbReference>
<accession>A0ACA9KVU3</accession>
<feature type="non-terminal residue" evidence="1">
    <location>
        <position position="207"/>
    </location>
</feature>
<evidence type="ECO:0000313" key="2">
    <source>
        <dbReference type="Proteomes" id="UP000789860"/>
    </source>
</evidence>
<name>A0ACA9KVU3_9GLOM</name>
<proteinExistence type="predicted"/>
<keyword evidence="2" id="KW-1185">Reference proteome</keyword>
<organism evidence="1 2">
    <name type="scientific">Scutellospora calospora</name>
    <dbReference type="NCBI Taxonomy" id="85575"/>
    <lineage>
        <taxon>Eukaryota</taxon>
        <taxon>Fungi</taxon>
        <taxon>Fungi incertae sedis</taxon>
        <taxon>Mucoromycota</taxon>
        <taxon>Glomeromycotina</taxon>
        <taxon>Glomeromycetes</taxon>
        <taxon>Diversisporales</taxon>
        <taxon>Gigasporaceae</taxon>
        <taxon>Scutellospora</taxon>
    </lineage>
</organism>
<comment type="caution">
    <text evidence="1">The sequence shown here is derived from an EMBL/GenBank/DDBJ whole genome shotgun (WGS) entry which is preliminary data.</text>
</comment>
<reference evidence="1" key="1">
    <citation type="submission" date="2021-06" db="EMBL/GenBank/DDBJ databases">
        <authorList>
            <person name="Kallberg Y."/>
            <person name="Tangrot J."/>
            <person name="Rosling A."/>
        </authorList>
    </citation>
    <scope>NUCLEOTIDE SEQUENCE</scope>
    <source>
        <strain evidence="1">AU212A</strain>
    </source>
</reference>
<protein>
    <submittedName>
        <fullName evidence="1">8330_t:CDS:1</fullName>
    </submittedName>
</protein>
<evidence type="ECO:0000313" key="1">
    <source>
        <dbReference type="EMBL" id="CAG8493980.1"/>
    </source>
</evidence>